<proteinExistence type="inferred from homology"/>
<evidence type="ECO:0000256" key="3">
    <source>
        <dbReference type="ARBA" id="ARBA00006263"/>
    </source>
</evidence>
<dbReference type="PANTHER" id="PTHR34308:SF1">
    <property type="entry name" value="COBALAMIN BIOSYNTHESIS PROTEIN CBIB"/>
    <property type="match status" value="1"/>
</dbReference>
<comment type="function">
    <text evidence="9">Converts cobyric acid to cobinamide by the addition of aminopropanol on the F carboxylic group.</text>
</comment>
<evidence type="ECO:0000256" key="6">
    <source>
        <dbReference type="ARBA" id="ARBA00022692"/>
    </source>
</evidence>
<feature type="transmembrane region" description="Helical" evidence="9">
    <location>
        <begin position="26"/>
        <end position="44"/>
    </location>
</feature>
<dbReference type="PANTHER" id="PTHR34308">
    <property type="entry name" value="COBALAMIN BIOSYNTHESIS PROTEIN CBIB"/>
    <property type="match status" value="1"/>
</dbReference>
<sequence length="329" mass="35175">MLLFPLTVTLPVAALAAVTESLAGYPAPLFRAIGHPVVWAGALINKLDQTFNHPEESEARRRLAGFVALFILLTVTLGITGLALKIGDHFLSPSLMLIAQAIATTTLVAQKSLWTHVYAVFRALQNDGLTGGRQAVSQIVGRDTTVLDEAGIVRAALESLAENFSDGVVAPLFWAALFGLPGAVFYKTVNTADSMIGHLTPRYAAFGMASARLDDLINLPASRLAALCIILAAPHGQRREAWRAVWRDARKHRSPNAGWPEAAMAGALTLRLAGPRSYNGKEVPDHWMGNGTAQATASDLKRGLSIYRRACGLLIIFLLSAALSGMMMG</sequence>
<evidence type="ECO:0000256" key="9">
    <source>
        <dbReference type="HAMAP-Rule" id="MF_00024"/>
    </source>
</evidence>
<comment type="caution">
    <text evidence="11">The sequence shown here is derived from an EMBL/GenBank/DDBJ whole genome shotgun (WGS) entry which is preliminary data.</text>
</comment>
<evidence type="ECO:0000313" key="12">
    <source>
        <dbReference type="Proteomes" id="UP001301152"/>
    </source>
</evidence>
<accession>A0ABT3QBM4</accession>
<protein>
    <recommendedName>
        <fullName evidence="9">Cobalamin biosynthesis protein CobD</fullName>
    </recommendedName>
</protein>
<comment type="similarity">
    <text evidence="3 9">Belongs to the CobD/CbiB family.</text>
</comment>
<evidence type="ECO:0000256" key="10">
    <source>
        <dbReference type="SAM" id="SignalP"/>
    </source>
</evidence>
<keyword evidence="7 9" id="KW-1133">Transmembrane helix</keyword>
<organism evidence="11 12">
    <name type="scientific">Acetobacter thailandicus</name>
    <dbReference type="NCBI Taxonomy" id="1502842"/>
    <lineage>
        <taxon>Bacteria</taxon>
        <taxon>Pseudomonadati</taxon>
        <taxon>Pseudomonadota</taxon>
        <taxon>Alphaproteobacteria</taxon>
        <taxon>Acetobacterales</taxon>
        <taxon>Acetobacteraceae</taxon>
        <taxon>Acetobacter</taxon>
    </lineage>
</organism>
<comment type="subcellular location">
    <subcellularLocation>
        <location evidence="1 9">Cell membrane</location>
        <topology evidence="1 9">Multi-pass membrane protein</topology>
    </subcellularLocation>
</comment>
<dbReference type="RefSeq" id="WP_173559452.1">
    <property type="nucleotide sequence ID" value="NZ_JAPIUZ010000001.1"/>
</dbReference>
<dbReference type="Pfam" id="PF03186">
    <property type="entry name" value="CobD_Cbib"/>
    <property type="match status" value="1"/>
</dbReference>
<name>A0ABT3QBM4_9PROT</name>
<keyword evidence="10" id="KW-0732">Signal</keyword>
<keyword evidence="12" id="KW-1185">Reference proteome</keyword>
<evidence type="ECO:0000256" key="7">
    <source>
        <dbReference type="ARBA" id="ARBA00022989"/>
    </source>
</evidence>
<dbReference type="NCBIfam" id="TIGR00380">
    <property type="entry name" value="cobal_cbiB"/>
    <property type="match status" value="1"/>
</dbReference>
<reference evidence="11 12" key="1">
    <citation type="submission" date="2022-11" db="EMBL/GenBank/DDBJ databases">
        <title>Genome sequencing of Acetobacter type strain.</title>
        <authorList>
            <person name="Heo J."/>
            <person name="Lee D."/>
            <person name="Han B.-H."/>
            <person name="Hong S.-B."/>
            <person name="Kwon S.-W."/>
        </authorList>
    </citation>
    <scope>NUCLEOTIDE SEQUENCE [LARGE SCALE GENOMIC DNA]</scope>
    <source>
        <strain evidence="11 12">KACC 21253</strain>
    </source>
</reference>
<evidence type="ECO:0000256" key="1">
    <source>
        <dbReference type="ARBA" id="ARBA00004651"/>
    </source>
</evidence>
<evidence type="ECO:0000256" key="4">
    <source>
        <dbReference type="ARBA" id="ARBA00022475"/>
    </source>
</evidence>
<gene>
    <name evidence="11" type="primary">cbiB</name>
    <name evidence="9" type="synonym">cobD</name>
    <name evidence="11" type="ORF">OQ497_01650</name>
</gene>
<feature type="chain" id="PRO_5045721429" description="Cobalamin biosynthesis protein CobD" evidence="10">
    <location>
        <begin position="17"/>
        <end position="329"/>
    </location>
</feature>
<evidence type="ECO:0000256" key="8">
    <source>
        <dbReference type="ARBA" id="ARBA00023136"/>
    </source>
</evidence>
<dbReference type="EMBL" id="JAPIUZ010000001">
    <property type="protein sequence ID" value="MCX2562674.1"/>
    <property type="molecule type" value="Genomic_DNA"/>
</dbReference>
<dbReference type="InterPro" id="IPR004485">
    <property type="entry name" value="Cobalamin_biosynth_CobD/CbiB"/>
</dbReference>
<dbReference type="HAMAP" id="MF_00024">
    <property type="entry name" value="CobD_CbiB"/>
    <property type="match status" value="1"/>
</dbReference>
<evidence type="ECO:0000256" key="5">
    <source>
        <dbReference type="ARBA" id="ARBA00022573"/>
    </source>
</evidence>
<dbReference type="Proteomes" id="UP001301152">
    <property type="component" value="Unassembled WGS sequence"/>
</dbReference>
<evidence type="ECO:0000313" key="11">
    <source>
        <dbReference type="EMBL" id="MCX2562674.1"/>
    </source>
</evidence>
<evidence type="ECO:0000256" key="2">
    <source>
        <dbReference type="ARBA" id="ARBA00004953"/>
    </source>
</evidence>
<comment type="pathway">
    <text evidence="2 9">Cofactor biosynthesis; adenosylcobalamin biosynthesis.</text>
</comment>
<comment type="caution">
    <text evidence="9">Lacks conserved residue(s) required for the propagation of feature annotation.</text>
</comment>
<feature type="signal peptide" evidence="10">
    <location>
        <begin position="1"/>
        <end position="16"/>
    </location>
</feature>
<feature type="transmembrane region" description="Helical" evidence="9">
    <location>
        <begin position="64"/>
        <end position="84"/>
    </location>
</feature>
<keyword evidence="5 9" id="KW-0169">Cobalamin biosynthesis</keyword>
<feature type="transmembrane region" description="Helical" evidence="9">
    <location>
        <begin position="310"/>
        <end position="328"/>
    </location>
</feature>
<keyword evidence="6 9" id="KW-0812">Transmembrane</keyword>
<keyword evidence="8 9" id="KW-0472">Membrane</keyword>
<keyword evidence="4 9" id="KW-1003">Cell membrane</keyword>